<evidence type="ECO:0000313" key="2">
    <source>
        <dbReference type="Proteomes" id="UP001152531"/>
    </source>
</evidence>
<accession>A0ACA9Y0X2</accession>
<gene>
    <name evidence="1" type="ORF">CLIB1444_01S06458</name>
</gene>
<evidence type="ECO:0000313" key="1">
    <source>
        <dbReference type="EMBL" id="CAH6718426.1"/>
    </source>
</evidence>
<comment type="caution">
    <text evidence="1">The sequence shown here is derived from an EMBL/GenBank/DDBJ whole genome shotgun (WGS) entry which is preliminary data.</text>
</comment>
<proteinExistence type="predicted"/>
<protein>
    <submittedName>
        <fullName evidence="1">Uncharacterized protein</fullName>
    </submittedName>
</protein>
<organism evidence="1 2">
    <name type="scientific">[Candida] jaroonii</name>
    <dbReference type="NCBI Taxonomy" id="467808"/>
    <lineage>
        <taxon>Eukaryota</taxon>
        <taxon>Fungi</taxon>
        <taxon>Dikarya</taxon>
        <taxon>Ascomycota</taxon>
        <taxon>Saccharomycotina</taxon>
        <taxon>Pichiomycetes</taxon>
        <taxon>Debaryomycetaceae</taxon>
        <taxon>Yamadazyma</taxon>
    </lineage>
</organism>
<dbReference type="Proteomes" id="UP001152531">
    <property type="component" value="Unassembled WGS sequence"/>
</dbReference>
<name>A0ACA9Y0X2_9ASCO</name>
<keyword evidence="2" id="KW-1185">Reference proteome</keyword>
<dbReference type="EMBL" id="CALSDN010000001">
    <property type="protein sequence ID" value="CAH6718426.1"/>
    <property type="molecule type" value="Genomic_DNA"/>
</dbReference>
<reference evidence="1" key="1">
    <citation type="submission" date="2022-06" db="EMBL/GenBank/DDBJ databases">
        <authorList>
            <person name="Legras J.-L."/>
            <person name="Devillers H."/>
            <person name="Grondin C."/>
        </authorList>
    </citation>
    <scope>NUCLEOTIDE SEQUENCE</scope>
    <source>
        <strain evidence="1">CLIB 1444</strain>
    </source>
</reference>
<sequence length="273" mass="31215">MLRLSKILISPKWGVNVIKSKAQLRYNTVIAGTDQSCKDYMESCRINGSSVKSTVFKGTLYEFATKTFLENNLKCFDIIRKGGAFDNGIDLVGKWDLSHFFKKNEKSIKEIENIDGSTIIPIISNSKELQTLLKNDNMKNTISMKSDINVLVQCKNHKAKIKASVIRELVGIYTHHIKTEEQKQSTIMMLVSPAPLTKQAQSYVEQTSLPLIHVMMSPLTLRDLTVKGDEIYNLKYWRGGRIDSIYLNSYSKLLLKYLNIELEFQKIKRLILV</sequence>